<comment type="similarity">
    <text evidence="3">Belongs to the gas vesicle GvpF/GvpL family.</text>
</comment>
<dbReference type="Proteomes" id="UP001159370">
    <property type="component" value="Unassembled WGS sequence"/>
</dbReference>
<evidence type="ECO:0000313" key="4">
    <source>
        <dbReference type="EMBL" id="MDH6065267.1"/>
    </source>
</evidence>
<reference evidence="4 5" key="1">
    <citation type="journal article" date="2023" name="J. Phycol.">
        <title>Chrysosporum ovalisporum is synonymous with the true-branching cyanobacterium Umezakia natans (Nostocales/Aphanizomenonaceae).</title>
        <authorList>
            <person name="McGregor G.B."/>
            <person name="Sendall B.C."/>
            <person name="Niiyama Y."/>
            <person name="Tuji A."/>
            <person name="Willis A."/>
        </authorList>
    </citation>
    <scope>NUCLEOTIDE SEQUENCE [LARGE SCALE GENOMIC DNA]</scope>
    <source>
        <strain evidence="4 5">FSS-62</strain>
    </source>
</reference>
<comment type="subcellular location">
    <subcellularLocation>
        <location evidence="2">Gas vesicle</location>
    </subcellularLocation>
</comment>
<proteinExistence type="inferred from homology"/>
<keyword evidence="1" id="KW-0304">Gas vesicle</keyword>
<dbReference type="GO" id="GO:0031412">
    <property type="term" value="P:gas vesicle organization"/>
    <property type="evidence" value="ECO:0007669"/>
    <property type="project" value="InterPro"/>
</dbReference>
<dbReference type="AlphaFoldDB" id="A0AA43H203"/>
<dbReference type="PANTHER" id="PTHR36852">
    <property type="entry name" value="PROTEIN GVPL 2"/>
    <property type="match status" value="1"/>
</dbReference>
<protein>
    <submittedName>
        <fullName evidence="4">GvpL/GvpF family gas vesicle protein</fullName>
    </submittedName>
</protein>
<evidence type="ECO:0000256" key="2">
    <source>
        <dbReference type="ARBA" id="ARBA00035108"/>
    </source>
</evidence>
<organism evidence="4 5">
    <name type="scientific">Umezakia ovalisporum FSS-62</name>
    <dbReference type="NCBI Taxonomy" id="2971776"/>
    <lineage>
        <taxon>Bacteria</taxon>
        <taxon>Bacillati</taxon>
        <taxon>Cyanobacteriota</taxon>
        <taxon>Cyanophyceae</taxon>
        <taxon>Nostocales</taxon>
        <taxon>Nodulariaceae</taxon>
        <taxon>Umezakia</taxon>
    </lineage>
</organism>
<dbReference type="GeneID" id="83684847"/>
<evidence type="ECO:0000256" key="3">
    <source>
        <dbReference type="ARBA" id="ARBA00035643"/>
    </source>
</evidence>
<dbReference type="InterPro" id="IPR009430">
    <property type="entry name" value="GvpL/GvpF"/>
</dbReference>
<sequence>MALKDLYSYAFVEKPRFALTLPQGAASQLVLIDGTDISVIVEPGITLESFQDDDQKIIKMALCHDRVICELFQQITVLPLQFGICFDSEQNLLVHLEANTEKYRNQLEKINGKTQFTLKLIPKVLEELMPVQGKGKDYFLAKKQQYQNHQNFIIGQTAEKEALIDLIAKVNKYPVVIEEKEEEVRIHILVNTEDKNLFLDERLSWENACPRWDLLLSDSLPPYHFI</sequence>
<comment type="caution">
    <text evidence="4">The sequence shown here is derived from an EMBL/GenBank/DDBJ whole genome shotgun (WGS) entry which is preliminary data.</text>
</comment>
<dbReference type="RefSeq" id="WP_280652068.1">
    <property type="nucleotide sequence ID" value="NZ_JANQDL010000103.1"/>
</dbReference>
<dbReference type="PANTHER" id="PTHR36852:SF1">
    <property type="entry name" value="PROTEIN GVPL 2"/>
    <property type="match status" value="1"/>
</dbReference>
<dbReference type="Pfam" id="PF06386">
    <property type="entry name" value="GvpL_GvpF"/>
    <property type="match status" value="1"/>
</dbReference>
<gene>
    <name evidence="4" type="ORF">NWP23_16195</name>
</gene>
<evidence type="ECO:0000256" key="1">
    <source>
        <dbReference type="ARBA" id="ARBA00022987"/>
    </source>
</evidence>
<dbReference type="EMBL" id="JANQDL010000103">
    <property type="protein sequence ID" value="MDH6065267.1"/>
    <property type="molecule type" value="Genomic_DNA"/>
</dbReference>
<accession>A0AA43H203</accession>
<name>A0AA43H203_9CYAN</name>
<evidence type="ECO:0000313" key="5">
    <source>
        <dbReference type="Proteomes" id="UP001159370"/>
    </source>
</evidence>
<dbReference type="GO" id="GO:0031411">
    <property type="term" value="C:gas vesicle"/>
    <property type="evidence" value="ECO:0007669"/>
    <property type="project" value="UniProtKB-SubCell"/>
</dbReference>